<sequence length="528" mass="57554">MDGDTLVGILRAYDASVDAAAVRAALSGPDSAALARWAELHLTPDTLLTTHELSQYAALEESGLAERFASLPDLASAHVLTDADLRDAIDQLNRSTQAITQHTESLRQQQDALGRLVAARRQGNDDRLAVEAAHARRWQDQRRDLASGADELLHSLRSRVNDLEQQSTGSSATIQQTVDSLFSSDDKLLSSLQKLGWELETEDPAEQNDVAMLREACARLIKFTVEGIRTKLDRIYLESLEASAQSVSASRVSPSEVSSLQEELESLYAEILPVAQMSVEQQFLEPALKSRVARNGQVLARSAQATNYIHDCLDYLIDRAQDLAARLNAFQAYQLAANAVVEIATTELGTQASTVEASPTRRPNPQQLDVSPVRPRPKQRSRYSSGAELAQEPPLEEILRLLAISLPQAEDDESPNLPALAKQLSSTLAIRRAKAHDVARNVQETFEHAATKQVADGNLAIQLVRDSVLAESPFGEVLLVDPEIEGSIAVLVQELVGVEGKLRGVEAGVGRLRGRSAKREEIVGRWGS</sequence>
<proteinExistence type="predicted"/>
<feature type="region of interest" description="Disordered" evidence="1">
    <location>
        <begin position="352"/>
        <end position="390"/>
    </location>
</feature>
<dbReference type="Proteomes" id="UP001303889">
    <property type="component" value="Unassembled WGS sequence"/>
</dbReference>
<reference evidence="2" key="2">
    <citation type="submission" date="2023-05" db="EMBL/GenBank/DDBJ databases">
        <authorList>
            <consortium name="Lawrence Berkeley National Laboratory"/>
            <person name="Steindorff A."/>
            <person name="Hensen N."/>
            <person name="Bonometti L."/>
            <person name="Westerberg I."/>
            <person name="Brannstrom I.O."/>
            <person name="Guillou S."/>
            <person name="Cros-Aarteil S."/>
            <person name="Calhoun S."/>
            <person name="Haridas S."/>
            <person name="Kuo A."/>
            <person name="Mondo S."/>
            <person name="Pangilinan J."/>
            <person name="Riley R."/>
            <person name="Labutti K."/>
            <person name="Andreopoulos B."/>
            <person name="Lipzen A."/>
            <person name="Chen C."/>
            <person name="Yanf M."/>
            <person name="Daum C."/>
            <person name="Ng V."/>
            <person name="Clum A."/>
            <person name="Ohm R."/>
            <person name="Martin F."/>
            <person name="Silar P."/>
            <person name="Natvig D."/>
            <person name="Lalanne C."/>
            <person name="Gautier V."/>
            <person name="Ament-Velasquez S.L."/>
            <person name="Kruys A."/>
            <person name="Hutchinson M.I."/>
            <person name="Powell A.J."/>
            <person name="Barry K."/>
            <person name="Miller A.N."/>
            <person name="Grigoriev I.V."/>
            <person name="Debuchy R."/>
            <person name="Gladieux P."/>
            <person name="Thoren M.H."/>
            <person name="Johannesson H."/>
        </authorList>
    </citation>
    <scope>NUCLEOTIDE SEQUENCE</scope>
    <source>
        <strain evidence="2">CBS 103.79</strain>
    </source>
</reference>
<feature type="compositionally biased region" description="Polar residues" evidence="1">
    <location>
        <begin position="352"/>
        <end position="369"/>
    </location>
</feature>
<comment type="caution">
    <text evidence="2">The sequence shown here is derived from an EMBL/GenBank/DDBJ whole genome shotgun (WGS) entry which is preliminary data.</text>
</comment>
<evidence type="ECO:0000313" key="2">
    <source>
        <dbReference type="EMBL" id="KAK3902907.1"/>
    </source>
</evidence>
<keyword evidence="3" id="KW-1185">Reference proteome</keyword>
<evidence type="ECO:0000256" key="1">
    <source>
        <dbReference type="SAM" id="MobiDB-lite"/>
    </source>
</evidence>
<name>A0AAN6MMY4_9PEZI</name>
<gene>
    <name evidence="2" type="ORF">C8A05DRAFT_15101</name>
</gene>
<accession>A0AAN6MMY4</accession>
<protein>
    <submittedName>
        <fullName evidence="2">Uncharacterized protein</fullName>
    </submittedName>
</protein>
<dbReference type="AlphaFoldDB" id="A0AAN6MMY4"/>
<evidence type="ECO:0000313" key="3">
    <source>
        <dbReference type="Proteomes" id="UP001303889"/>
    </source>
</evidence>
<organism evidence="2 3">
    <name type="scientific">Staphylotrichum tortipilum</name>
    <dbReference type="NCBI Taxonomy" id="2831512"/>
    <lineage>
        <taxon>Eukaryota</taxon>
        <taxon>Fungi</taxon>
        <taxon>Dikarya</taxon>
        <taxon>Ascomycota</taxon>
        <taxon>Pezizomycotina</taxon>
        <taxon>Sordariomycetes</taxon>
        <taxon>Sordariomycetidae</taxon>
        <taxon>Sordariales</taxon>
        <taxon>Chaetomiaceae</taxon>
        <taxon>Staphylotrichum</taxon>
    </lineage>
</organism>
<reference evidence="2" key="1">
    <citation type="journal article" date="2023" name="Mol. Phylogenet. Evol.">
        <title>Genome-scale phylogeny and comparative genomics of the fungal order Sordariales.</title>
        <authorList>
            <person name="Hensen N."/>
            <person name="Bonometti L."/>
            <person name="Westerberg I."/>
            <person name="Brannstrom I.O."/>
            <person name="Guillou S."/>
            <person name="Cros-Aarteil S."/>
            <person name="Calhoun S."/>
            <person name="Haridas S."/>
            <person name="Kuo A."/>
            <person name="Mondo S."/>
            <person name="Pangilinan J."/>
            <person name="Riley R."/>
            <person name="LaButti K."/>
            <person name="Andreopoulos B."/>
            <person name="Lipzen A."/>
            <person name="Chen C."/>
            <person name="Yan M."/>
            <person name="Daum C."/>
            <person name="Ng V."/>
            <person name="Clum A."/>
            <person name="Steindorff A."/>
            <person name="Ohm R.A."/>
            <person name="Martin F."/>
            <person name="Silar P."/>
            <person name="Natvig D.O."/>
            <person name="Lalanne C."/>
            <person name="Gautier V."/>
            <person name="Ament-Velasquez S.L."/>
            <person name="Kruys A."/>
            <person name="Hutchinson M.I."/>
            <person name="Powell A.J."/>
            <person name="Barry K."/>
            <person name="Miller A.N."/>
            <person name="Grigoriev I.V."/>
            <person name="Debuchy R."/>
            <person name="Gladieux P."/>
            <person name="Hiltunen Thoren M."/>
            <person name="Johannesson H."/>
        </authorList>
    </citation>
    <scope>NUCLEOTIDE SEQUENCE</scope>
    <source>
        <strain evidence="2">CBS 103.79</strain>
    </source>
</reference>
<dbReference type="EMBL" id="MU855480">
    <property type="protein sequence ID" value="KAK3902907.1"/>
    <property type="molecule type" value="Genomic_DNA"/>
</dbReference>